<reference evidence="3" key="1">
    <citation type="journal article" date="2014" name="Proc. Natl. Acad. Sci. U.S.A.">
        <title>Extensive sampling of basidiomycete genomes demonstrates inadequacy of the white-rot/brown-rot paradigm for wood decay fungi.</title>
        <authorList>
            <person name="Riley R."/>
            <person name="Salamov A.A."/>
            <person name="Brown D.W."/>
            <person name="Nagy L.G."/>
            <person name="Floudas D."/>
            <person name="Held B.W."/>
            <person name="Levasseur A."/>
            <person name="Lombard V."/>
            <person name="Morin E."/>
            <person name="Otillar R."/>
            <person name="Lindquist E.A."/>
            <person name="Sun H."/>
            <person name="LaButti K.M."/>
            <person name="Schmutz J."/>
            <person name="Jabbour D."/>
            <person name="Luo H."/>
            <person name="Baker S.E."/>
            <person name="Pisabarro A.G."/>
            <person name="Walton J.D."/>
            <person name="Blanchette R.A."/>
            <person name="Henrissat B."/>
            <person name="Martin F."/>
            <person name="Cullen D."/>
            <person name="Hibbett D.S."/>
            <person name="Grigoriev I.V."/>
        </authorList>
    </citation>
    <scope>NUCLEOTIDE SEQUENCE [LARGE SCALE GENOMIC DNA]</scope>
    <source>
        <strain evidence="3">CBS 339.88</strain>
    </source>
</reference>
<dbReference type="STRING" id="685588.A0A067THB4"/>
<dbReference type="Proteomes" id="UP000027222">
    <property type="component" value="Unassembled WGS sequence"/>
</dbReference>
<gene>
    <name evidence="2" type="ORF">GALMADRAFT_134115</name>
</gene>
<proteinExistence type="predicted"/>
<dbReference type="AlphaFoldDB" id="A0A067THB4"/>
<name>A0A067THB4_GALM3</name>
<evidence type="ECO:0000313" key="2">
    <source>
        <dbReference type="EMBL" id="KDR82511.1"/>
    </source>
</evidence>
<dbReference type="PANTHER" id="PTHR34776:SF1">
    <property type="entry name" value="F17F16.3 PROTEIN"/>
    <property type="match status" value="1"/>
</dbReference>
<accession>A0A067THB4</accession>
<feature type="compositionally biased region" description="Basic and acidic residues" evidence="1">
    <location>
        <begin position="13"/>
        <end position="42"/>
    </location>
</feature>
<keyword evidence="3" id="KW-1185">Reference proteome</keyword>
<feature type="compositionally biased region" description="Basic and acidic residues" evidence="1">
    <location>
        <begin position="53"/>
        <end position="64"/>
    </location>
</feature>
<evidence type="ECO:0000256" key="1">
    <source>
        <dbReference type="SAM" id="MobiDB-lite"/>
    </source>
</evidence>
<organism evidence="2 3">
    <name type="scientific">Galerina marginata (strain CBS 339.88)</name>
    <dbReference type="NCBI Taxonomy" id="685588"/>
    <lineage>
        <taxon>Eukaryota</taxon>
        <taxon>Fungi</taxon>
        <taxon>Dikarya</taxon>
        <taxon>Basidiomycota</taxon>
        <taxon>Agaricomycotina</taxon>
        <taxon>Agaricomycetes</taxon>
        <taxon>Agaricomycetidae</taxon>
        <taxon>Agaricales</taxon>
        <taxon>Agaricineae</taxon>
        <taxon>Strophariaceae</taxon>
        <taxon>Galerina</taxon>
    </lineage>
</organism>
<dbReference type="PANTHER" id="PTHR34776">
    <property type="entry name" value="F17F16.3 PROTEIN"/>
    <property type="match status" value="1"/>
</dbReference>
<protein>
    <submittedName>
        <fullName evidence="2">Uncharacterized protein</fullName>
    </submittedName>
</protein>
<feature type="region of interest" description="Disordered" evidence="1">
    <location>
        <begin position="1"/>
        <end position="94"/>
    </location>
</feature>
<feature type="compositionally biased region" description="Basic and acidic residues" evidence="1">
    <location>
        <begin position="71"/>
        <end position="88"/>
    </location>
</feature>
<dbReference type="EMBL" id="KL142369">
    <property type="protein sequence ID" value="KDR82511.1"/>
    <property type="molecule type" value="Genomic_DNA"/>
</dbReference>
<feature type="region of interest" description="Disordered" evidence="1">
    <location>
        <begin position="190"/>
        <end position="211"/>
    </location>
</feature>
<dbReference type="HOGENOM" id="CLU_045837_1_0_1"/>
<sequence length="427" mass="46630">MPTTRRQTAIAEGKIHPKDEHNAKEKHPGASSKAETHAHAKEEDEGTKGGGEGGDHAGMKRGPDEPEEDLESHPTTKKPKTEKDEQSKTSRYQSGTIERGHIYFFYRPKVQLEEAHSIDDVRNFHMVLVPSPPEFATATSTAHTSGVKKRDPSEEGDIEMKAVAPGADAVPAPVVGPSKKRPFRMITVGKKKLPDPDVSGPGGSRKKQTFWGTVTSVGDDLDSLDKGLGEKTYETKTRGTRHEESARLVARGGYAIVNTEAEMPSKRATHLGYRISHPSPSEFGDVQKSLGIEPACSFVLQVKNPLAPPTGPQQVHSKPAEYPEWMMHGIFGTGLGSEHQHKGRESYGLRFTSCETPELLDYKGAELLLIAARYGDEGLETSLGEGRGVALAEAEDKEAQESTKKVFDELGLDLEKFPVEPLEGKWI</sequence>
<dbReference type="OrthoDB" id="1028014at2759"/>
<evidence type="ECO:0000313" key="3">
    <source>
        <dbReference type="Proteomes" id="UP000027222"/>
    </source>
</evidence>